<dbReference type="STRING" id="84521.SAMN04487994_100720"/>
<feature type="domain" description="Inosine/uridine-preferring nucleoside hydrolase" evidence="3">
    <location>
        <begin position="7"/>
        <end position="297"/>
    </location>
</feature>
<evidence type="ECO:0000259" key="3">
    <source>
        <dbReference type="Pfam" id="PF01156"/>
    </source>
</evidence>
<dbReference type="AlphaFoldDB" id="A0A2N6SPM8"/>
<dbReference type="InterPro" id="IPR036452">
    <property type="entry name" value="Ribo_hydro-like"/>
</dbReference>
<dbReference type="OrthoDB" id="9797882at2"/>
<accession>A0A2N6SPM8</accession>
<dbReference type="CDD" id="cd02651">
    <property type="entry name" value="nuc_hydro_IU_UC_XIUA"/>
    <property type="match status" value="1"/>
</dbReference>
<dbReference type="Gene3D" id="3.90.245.10">
    <property type="entry name" value="Ribonucleoside hydrolase-like"/>
    <property type="match status" value="1"/>
</dbReference>
<evidence type="ECO:0000313" key="4">
    <source>
        <dbReference type="EMBL" id="PMC59009.1"/>
    </source>
</evidence>
<keyword evidence="1 4" id="KW-0378">Hydrolase</keyword>
<keyword evidence="2" id="KW-0326">Glycosidase</keyword>
<evidence type="ECO:0000313" key="5">
    <source>
        <dbReference type="Proteomes" id="UP000235682"/>
    </source>
</evidence>
<evidence type="ECO:0000256" key="2">
    <source>
        <dbReference type="ARBA" id="ARBA00023295"/>
    </source>
</evidence>
<name>A0A2N6SPM8_9LACT</name>
<dbReference type="PANTHER" id="PTHR12304:SF15">
    <property type="entry name" value="NON-SPECIFIC RIBONUCLEOSIDE HYDROLASE RIHC"/>
    <property type="match status" value="1"/>
</dbReference>
<dbReference type="GO" id="GO:0005829">
    <property type="term" value="C:cytosol"/>
    <property type="evidence" value="ECO:0007669"/>
    <property type="project" value="TreeGrafter"/>
</dbReference>
<dbReference type="EMBL" id="PNHE01000003">
    <property type="protein sequence ID" value="PMC59009.1"/>
    <property type="molecule type" value="Genomic_DNA"/>
</dbReference>
<keyword evidence="5" id="KW-1185">Reference proteome</keyword>
<comment type="caution">
    <text evidence="4">The sequence shown here is derived from an EMBL/GenBank/DDBJ whole genome shotgun (WGS) entry which is preliminary data.</text>
</comment>
<sequence>MTKKIPIILDTDPGIDDAAAIVIAATHPAFDLKLVTTAMGNVDVEKTTQNALKLLEFVGADVPVAKGASKPLLREYVGAPEVHGESGLGGYVLPEPTTCPVDQFAVEAMRDTLLTSDEPITLVPIGALTNIALLLHQYPEVKPHIKEIVLMGGAFGLGNRNSVSEFNIFADPHAAQMVFQSEVPITMVGLNVTHQALVSMDSIQMIQKANKVGAMLEEMFRDYLSVGTEGTASTGLAIHDACALYYVLHRDKVEAQPYPVDVVLDGPAAGATVVDILSKGRPANINVTLSFDFDHFNDWFVESIKGTVS</sequence>
<dbReference type="PANTHER" id="PTHR12304">
    <property type="entry name" value="INOSINE-URIDINE PREFERRING NUCLEOSIDE HYDROLASE"/>
    <property type="match status" value="1"/>
</dbReference>
<dbReference type="RefSeq" id="WP_102227347.1">
    <property type="nucleotide sequence ID" value="NZ_PNFY01000002.1"/>
</dbReference>
<dbReference type="Pfam" id="PF01156">
    <property type="entry name" value="IU_nuc_hydro"/>
    <property type="match status" value="1"/>
</dbReference>
<dbReference type="GO" id="GO:0008477">
    <property type="term" value="F:purine nucleosidase activity"/>
    <property type="evidence" value="ECO:0007669"/>
    <property type="project" value="TreeGrafter"/>
</dbReference>
<dbReference type="Proteomes" id="UP000235682">
    <property type="component" value="Unassembled WGS sequence"/>
</dbReference>
<dbReference type="InterPro" id="IPR001910">
    <property type="entry name" value="Inosine/uridine_hydrolase_dom"/>
</dbReference>
<dbReference type="SUPFAM" id="SSF53590">
    <property type="entry name" value="Nucleoside hydrolase"/>
    <property type="match status" value="1"/>
</dbReference>
<organism evidence="4 5">
    <name type="scientific">Dolosicoccus paucivorans</name>
    <dbReference type="NCBI Taxonomy" id="84521"/>
    <lineage>
        <taxon>Bacteria</taxon>
        <taxon>Bacillati</taxon>
        <taxon>Bacillota</taxon>
        <taxon>Bacilli</taxon>
        <taxon>Lactobacillales</taxon>
        <taxon>Aerococcaceae</taxon>
        <taxon>Dolosicoccus</taxon>
    </lineage>
</organism>
<dbReference type="NCBIfam" id="NF008036">
    <property type="entry name" value="PRK10768.1"/>
    <property type="match status" value="1"/>
</dbReference>
<protein>
    <submittedName>
        <fullName evidence="4">Ribonucleoside hydrolase RihC</fullName>
    </submittedName>
</protein>
<reference evidence="4 5" key="1">
    <citation type="submission" date="2017-09" db="EMBL/GenBank/DDBJ databases">
        <title>Bacterial strain isolated from the female urinary microbiota.</title>
        <authorList>
            <person name="Thomas-White K."/>
            <person name="Kumar N."/>
            <person name="Forster S."/>
            <person name="Putonti C."/>
            <person name="Lawley T."/>
            <person name="Wolfe A.J."/>
        </authorList>
    </citation>
    <scope>NUCLEOTIDE SEQUENCE [LARGE SCALE GENOMIC DNA]</scope>
    <source>
        <strain evidence="4 5">UMB0852</strain>
    </source>
</reference>
<gene>
    <name evidence="4" type="ORF">CJ205_01510</name>
</gene>
<evidence type="ECO:0000256" key="1">
    <source>
        <dbReference type="ARBA" id="ARBA00022801"/>
    </source>
</evidence>
<dbReference type="InterPro" id="IPR023186">
    <property type="entry name" value="IUNH"/>
</dbReference>
<dbReference type="GO" id="GO:0006152">
    <property type="term" value="P:purine nucleoside catabolic process"/>
    <property type="evidence" value="ECO:0007669"/>
    <property type="project" value="TreeGrafter"/>
</dbReference>
<proteinExistence type="predicted"/>